<reference evidence="1" key="2">
    <citation type="submission" date="2021-04" db="EMBL/GenBank/DDBJ databases">
        <authorList>
            <person name="Gilroy R."/>
        </authorList>
    </citation>
    <scope>NUCLEOTIDE SEQUENCE</scope>
    <source>
        <strain evidence="1">Gambia2-208</strain>
    </source>
</reference>
<protein>
    <submittedName>
        <fullName evidence="1">Uncharacterized protein</fullName>
    </submittedName>
</protein>
<evidence type="ECO:0000313" key="2">
    <source>
        <dbReference type="Proteomes" id="UP000886851"/>
    </source>
</evidence>
<proteinExistence type="predicted"/>
<dbReference type="Proteomes" id="UP000886851">
    <property type="component" value="Unassembled WGS sequence"/>
</dbReference>
<reference evidence="1" key="1">
    <citation type="journal article" date="2021" name="PeerJ">
        <title>Extensive microbial diversity within the chicken gut microbiome revealed by metagenomics and culture.</title>
        <authorList>
            <person name="Gilroy R."/>
            <person name="Ravi A."/>
            <person name="Getino M."/>
            <person name="Pursley I."/>
            <person name="Horton D.L."/>
            <person name="Alikhan N.F."/>
            <person name="Baker D."/>
            <person name="Gharbi K."/>
            <person name="Hall N."/>
            <person name="Watson M."/>
            <person name="Adriaenssens E.M."/>
            <person name="Foster-Nyarko E."/>
            <person name="Jarju S."/>
            <person name="Secka A."/>
            <person name="Antonio M."/>
            <person name="Oren A."/>
            <person name="Chaudhuri R.R."/>
            <person name="La Ragione R."/>
            <person name="Hildebrand F."/>
            <person name="Pallen M.J."/>
        </authorList>
    </citation>
    <scope>NUCLEOTIDE SEQUENCE</scope>
    <source>
        <strain evidence="1">Gambia2-208</strain>
    </source>
</reference>
<accession>A0A9D2CKW5</accession>
<comment type="caution">
    <text evidence="1">The sequence shown here is derived from an EMBL/GenBank/DDBJ whole genome shotgun (WGS) entry which is preliminary data.</text>
</comment>
<organism evidence="1 2">
    <name type="scientific">Candidatus Bacteroides pullicola</name>
    <dbReference type="NCBI Taxonomy" id="2838475"/>
    <lineage>
        <taxon>Bacteria</taxon>
        <taxon>Pseudomonadati</taxon>
        <taxon>Bacteroidota</taxon>
        <taxon>Bacteroidia</taxon>
        <taxon>Bacteroidales</taxon>
        <taxon>Bacteroidaceae</taxon>
        <taxon>Bacteroides</taxon>
    </lineage>
</organism>
<dbReference type="AlphaFoldDB" id="A0A9D2CKW5"/>
<evidence type="ECO:0000313" key="1">
    <source>
        <dbReference type="EMBL" id="HIY89437.1"/>
    </source>
</evidence>
<dbReference type="EMBL" id="DXCV01000088">
    <property type="protein sequence ID" value="HIY89437.1"/>
    <property type="molecule type" value="Genomic_DNA"/>
</dbReference>
<gene>
    <name evidence="1" type="ORF">H9824_12165</name>
</gene>
<name>A0A9D2CKW5_9BACE</name>
<sequence>MNNMGGLIRCEVVPVTSVDTFSVINGAVRIALKTGKSWYTLSISTKQTTAGAPPEKSEGGTQYTHQFRTVLPFHTYQGENMAFYQDCCRNGCLVKYTDANQRTRILGSKEFPLTGTFEEVPGESPTDLAGYRLELEATCLHPQLIYKV</sequence>